<evidence type="ECO:0000256" key="3">
    <source>
        <dbReference type="ARBA" id="ARBA00022679"/>
    </source>
</evidence>
<organism evidence="11 12">
    <name type="scientific">Eragrostis curvula</name>
    <name type="common">weeping love grass</name>
    <dbReference type="NCBI Taxonomy" id="38414"/>
    <lineage>
        <taxon>Eukaryota</taxon>
        <taxon>Viridiplantae</taxon>
        <taxon>Streptophyta</taxon>
        <taxon>Embryophyta</taxon>
        <taxon>Tracheophyta</taxon>
        <taxon>Spermatophyta</taxon>
        <taxon>Magnoliopsida</taxon>
        <taxon>Liliopsida</taxon>
        <taxon>Poales</taxon>
        <taxon>Poaceae</taxon>
        <taxon>PACMAD clade</taxon>
        <taxon>Chloridoideae</taxon>
        <taxon>Eragrostideae</taxon>
        <taxon>Eragrostidinae</taxon>
        <taxon>Eragrostis</taxon>
    </lineage>
</organism>
<dbReference type="InterPro" id="IPR013083">
    <property type="entry name" value="Znf_RING/FYVE/PHD"/>
</dbReference>
<keyword evidence="12" id="KW-1185">Reference proteome</keyword>
<evidence type="ECO:0000256" key="2">
    <source>
        <dbReference type="ARBA" id="ARBA00012483"/>
    </source>
</evidence>
<dbReference type="SUPFAM" id="SSF57850">
    <property type="entry name" value="RING/U-box"/>
    <property type="match status" value="1"/>
</dbReference>
<evidence type="ECO:0000256" key="4">
    <source>
        <dbReference type="ARBA" id="ARBA00022723"/>
    </source>
</evidence>
<feature type="compositionally biased region" description="Polar residues" evidence="9">
    <location>
        <begin position="474"/>
        <end position="503"/>
    </location>
</feature>
<accession>A0A5J9W0Q1</accession>
<keyword evidence="7" id="KW-0862">Zinc</keyword>
<dbReference type="Gramene" id="TVU41477">
    <property type="protein sequence ID" value="TVU41477"/>
    <property type="gene ID" value="EJB05_14999"/>
</dbReference>
<dbReference type="GO" id="GO:0061630">
    <property type="term" value="F:ubiquitin protein ligase activity"/>
    <property type="evidence" value="ECO:0007669"/>
    <property type="project" value="UniProtKB-EC"/>
</dbReference>
<reference evidence="11 12" key="1">
    <citation type="journal article" date="2019" name="Sci. Rep.">
        <title>A high-quality genome of Eragrostis curvula grass provides insights into Poaceae evolution and supports new strategies to enhance forage quality.</title>
        <authorList>
            <person name="Carballo J."/>
            <person name="Santos B.A.C.M."/>
            <person name="Zappacosta D."/>
            <person name="Garbus I."/>
            <person name="Selva J.P."/>
            <person name="Gallo C.A."/>
            <person name="Diaz A."/>
            <person name="Albertini E."/>
            <person name="Caccamo M."/>
            <person name="Echenique V."/>
        </authorList>
    </citation>
    <scope>NUCLEOTIDE SEQUENCE [LARGE SCALE GENOMIC DNA]</scope>
    <source>
        <strain evidence="12">cv. Victoria</strain>
        <tissue evidence="11">Leaf</tissue>
    </source>
</reference>
<feature type="domain" description="RING-type" evidence="10">
    <location>
        <begin position="194"/>
        <end position="240"/>
    </location>
</feature>
<evidence type="ECO:0000259" key="10">
    <source>
        <dbReference type="PROSITE" id="PS50089"/>
    </source>
</evidence>
<dbReference type="Gene3D" id="3.30.40.10">
    <property type="entry name" value="Zinc/RING finger domain, C3HC4 (zinc finger)"/>
    <property type="match status" value="1"/>
</dbReference>
<dbReference type="SMART" id="SM00184">
    <property type="entry name" value="RING"/>
    <property type="match status" value="1"/>
</dbReference>
<evidence type="ECO:0000256" key="5">
    <source>
        <dbReference type="ARBA" id="ARBA00022771"/>
    </source>
</evidence>
<feature type="compositionally biased region" description="Polar residues" evidence="9">
    <location>
        <begin position="390"/>
        <end position="407"/>
    </location>
</feature>
<feature type="region of interest" description="Disordered" evidence="9">
    <location>
        <begin position="384"/>
        <end position="407"/>
    </location>
</feature>
<keyword evidence="4" id="KW-0479">Metal-binding</keyword>
<evidence type="ECO:0000256" key="8">
    <source>
        <dbReference type="PROSITE-ProRule" id="PRU00175"/>
    </source>
</evidence>
<keyword evidence="3" id="KW-0808">Transferase</keyword>
<feature type="non-terminal residue" evidence="11">
    <location>
        <position position="1"/>
    </location>
</feature>
<feature type="region of interest" description="Disordered" evidence="9">
    <location>
        <begin position="309"/>
        <end position="352"/>
    </location>
</feature>
<sequence>MTASSSSSSDTADSMSTAEPTKHAGPQCTHAYDREGPLISGPTVIGTRGQRNGGVEARGGHFLASSPSNSLAVRCRRPPTVELFHAGLPGLFNQRNFGRWRHLCIPSRSGTIISRFVFPCFSYRFGWTISVSSQSRKESCVETASFFDWISVEEQRRKKGKMEGRMGEKAQMEQHSSAAAFVEGGVQDGCDDACSICLEAFSDSDPSAVTNCKHEFHLQCILECLLDPLRCQRSSQCPMCWQAIGMKDPMSQELLEAVEHERNVQGNRVRTTAVYRHPLLGDFEVPVGADDAEIEERIMQHLAAAAAVRRSHRRLRREGRRGRSAAHDHPQMLVFSATEATSGDSISLNPREEGNNEHIISALPITPVAATEVTTANTSVHDATAANCPVGSNNSQDEAGPSDLQSFSDTLKSHLQSVSTRYKDSITKNTRGWKERWFTNNNISNIGSEVKREVSAGIAAVSRMMERLDARASTGLSSTPSDNIQSASDTNNQRDVPQESATDVNGALPSATCMS</sequence>
<comment type="catalytic activity">
    <reaction evidence="1">
        <text>S-ubiquitinyl-[E2 ubiquitin-conjugating enzyme]-L-cysteine + [acceptor protein]-L-lysine = [E2 ubiquitin-conjugating enzyme]-L-cysteine + N(6)-ubiquitinyl-[acceptor protein]-L-lysine.</text>
        <dbReference type="EC" id="2.3.2.27"/>
    </reaction>
</comment>
<comment type="caution">
    <text evidence="11">The sequence shown here is derived from an EMBL/GenBank/DDBJ whole genome shotgun (WGS) entry which is preliminary data.</text>
</comment>
<feature type="compositionally biased region" description="Low complexity" evidence="9">
    <location>
        <begin position="1"/>
        <end position="18"/>
    </location>
</feature>
<dbReference type="GO" id="GO:0008270">
    <property type="term" value="F:zinc ion binding"/>
    <property type="evidence" value="ECO:0007669"/>
    <property type="project" value="UniProtKB-KW"/>
</dbReference>
<dbReference type="EC" id="2.3.2.27" evidence="2"/>
<dbReference type="InterPro" id="IPR001841">
    <property type="entry name" value="Znf_RING"/>
</dbReference>
<dbReference type="OrthoDB" id="1681166at2759"/>
<gene>
    <name evidence="11" type="ORF">EJB05_14999</name>
</gene>
<evidence type="ECO:0000256" key="6">
    <source>
        <dbReference type="ARBA" id="ARBA00022786"/>
    </source>
</evidence>
<proteinExistence type="predicted"/>
<dbReference type="AlphaFoldDB" id="A0A5J9W0Q1"/>
<dbReference type="PANTHER" id="PTHR46463">
    <property type="entry name" value="ZINC FINGER, RING/FYVE/PHD-TYPE"/>
    <property type="match status" value="1"/>
</dbReference>
<evidence type="ECO:0000256" key="9">
    <source>
        <dbReference type="SAM" id="MobiDB-lite"/>
    </source>
</evidence>
<feature type="compositionally biased region" description="Basic residues" evidence="9">
    <location>
        <begin position="309"/>
        <end position="324"/>
    </location>
</feature>
<feature type="region of interest" description="Disordered" evidence="9">
    <location>
        <begin position="1"/>
        <end position="60"/>
    </location>
</feature>
<keyword evidence="5 8" id="KW-0863">Zinc-finger</keyword>
<evidence type="ECO:0000313" key="11">
    <source>
        <dbReference type="EMBL" id="TVU41477.1"/>
    </source>
</evidence>
<name>A0A5J9W0Q1_9POAL</name>
<evidence type="ECO:0000256" key="1">
    <source>
        <dbReference type="ARBA" id="ARBA00000900"/>
    </source>
</evidence>
<dbReference type="Pfam" id="PF17123">
    <property type="entry name" value="zf-RING_11"/>
    <property type="match status" value="1"/>
</dbReference>
<feature type="compositionally biased region" description="Polar residues" evidence="9">
    <location>
        <begin position="338"/>
        <end position="348"/>
    </location>
</feature>
<dbReference type="EMBL" id="RWGY01000007">
    <property type="protein sequence ID" value="TVU41477.1"/>
    <property type="molecule type" value="Genomic_DNA"/>
</dbReference>
<feature type="region of interest" description="Disordered" evidence="9">
    <location>
        <begin position="471"/>
        <end position="515"/>
    </location>
</feature>
<evidence type="ECO:0000256" key="7">
    <source>
        <dbReference type="ARBA" id="ARBA00022833"/>
    </source>
</evidence>
<keyword evidence="6" id="KW-0833">Ubl conjugation pathway</keyword>
<dbReference type="PROSITE" id="PS50089">
    <property type="entry name" value="ZF_RING_2"/>
    <property type="match status" value="1"/>
</dbReference>
<dbReference type="Proteomes" id="UP000324897">
    <property type="component" value="Chromosome 4"/>
</dbReference>
<protein>
    <recommendedName>
        <fullName evidence="2">RING-type E3 ubiquitin transferase</fullName>
        <ecNumber evidence="2">2.3.2.27</ecNumber>
    </recommendedName>
</protein>
<dbReference type="PANTHER" id="PTHR46463:SF27">
    <property type="entry name" value="OS03G0788800 PROTEIN"/>
    <property type="match status" value="1"/>
</dbReference>
<evidence type="ECO:0000313" key="12">
    <source>
        <dbReference type="Proteomes" id="UP000324897"/>
    </source>
</evidence>